<evidence type="ECO:0000256" key="1">
    <source>
        <dbReference type="ARBA" id="ARBA00023015"/>
    </source>
</evidence>
<feature type="DNA-binding region" description="H-T-H motif" evidence="4">
    <location>
        <begin position="25"/>
        <end position="44"/>
    </location>
</feature>
<evidence type="ECO:0000313" key="7">
    <source>
        <dbReference type="Proteomes" id="UP000638313"/>
    </source>
</evidence>
<gene>
    <name evidence="6" type="ORF">GCM10010218_11820</name>
</gene>
<dbReference type="InterPro" id="IPR054129">
    <property type="entry name" value="DesT_TetR_C"/>
</dbReference>
<dbReference type="InterPro" id="IPR009057">
    <property type="entry name" value="Homeodomain-like_sf"/>
</dbReference>
<dbReference type="GO" id="GO:0003700">
    <property type="term" value="F:DNA-binding transcription factor activity"/>
    <property type="evidence" value="ECO:0007669"/>
    <property type="project" value="TreeGrafter"/>
</dbReference>
<evidence type="ECO:0000256" key="2">
    <source>
        <dbReference type="ARBA" id="ARBA00023125"/>
    </source>
</evidence>
<name>A0A919AYM7_9ACTN</name>
<dbReference type="PANTHER" id="PTHR30055:SF174">
    <property type="entry name" value="TRANSCRIPTIONAL REGULATORY PROTEIN (PROBABLY TETR-FAMILY)-RELATED"/>
    <property type="match status" value="1"/>
</dbReference>
<dbReference type="InterPro" id="IPR001647">
    <property type="entry name" value="HTH_TetR"/>
</dbReference>
<dbReference type="AlphaFoldDB" id="A0A919AYM7"/>
<dbReference type="EMBL" id="BNBD01000002">
    <property type="protein sequence ID" value="GHF32423.1"/>
    <property type="molecule type" value="Genomic_DNA"/>
</dbReference>
<reference evidence="6" key="1">
    <citation type="journal article" date="2014" name="Int. J. Syst. Evol. Microbiol.">
        <title>Complete genome sequence of Corynebacterium casei LMG S-19264T (=DSM 44701T), isolated from a smear-ripened cheese.</title>
        <authorList>
            <consortium name="US DOE Joint Genome Institute (JGI-PGF)"/>
            <person name="Walter F."/>
            <person name="Albersmeier A."/>
            <person name="Kalinowski J."/>
            <person name="Ruckert C."/>
        </authorList>
    </citation>
    <scope>NUCLEOTIDE SEQUENCE</scope>
    <source>
        <strain evidence="6">JCM 4059</strain>
    </source>
</reference>
<dbReference type="Pfam" id="PF00440">
    <property type="entry name" value="TetR_N"/>
    <property type="match status" value="1"/>
</dbReference>
<dbReference type="Pfam" id="PF21943">
    <property type="entry name" value="TetR_C_46"/>
    <property type="match status" value="1"/>
</dbReference>
<keyword evidence="2 4" id="KW-0238">DNA-binding</keyword>
<keyword evidence="1" id="KW-0805">Transcription regulation</keyword>
<keyword evidence="3" id="KW-0804">Transcription</keyword>
<dbReference type="SUPFAM" id="SSF46689">
    <property type="entry name" value="Homeodomain-like"/>
    <property type="match status" value="1"/>
</dbReference>
<evidence type="ECO:0000256" key="4">
    <source>
        <dbReference type="PROSITE-ProRule" id="PRU00335"/>
    </source>
</evidence>
<proteinExistence type="predicted"/>
<dbReference type="Proteomes" id="UP000638313">
    <property type="component" value="Unassembled WGS sequence"/>
</dbReference>
<dbReference type="Gene3D" id="1.10.357.10">
    <property type="entry name" value="Tetracycline Repressor, domain 2"/>
    <property type="match status" value="1"/>
</dbReference>
<sequence>MAERREQLVATALELFSHRPPDSVSLDDIATAAGVSRPLVYHYFPCKRDLYEAALRRAADELTALLTEPCEGPLGTRVLHVMGRFFDFVETYGAGFAALLRGGPAAPGPGAPATLIDGVRQAAYEQLLRHLAVAAPLAPRTELTFRSWISLAEVTALLWLDGRRVPRAELEVRLAQDLLALAAVAAAFDEAMAVVLRRMLADEPADGPFAELVGRLTALAAPAPPSPVQPS</sequence>
<keyword evidence="7" id="KW-1185">Reference proteome</keyword>
<evidence type="ECO:0000259" key="5">
    <source>
        <dbReference type="PROSITE" id="PS50977"/>
    </source>
</evidence>
<comment type="caution">
    <text evidence="6">The sequence shown here is derived from an EMBL/GenBank/DDBJ whole genome shotgun (WGS) entry which is preliminary data.</text>
</comment>
<dbReference type="InterPro" id="IPR050109">
    <property type="entry name" value="HTH-type_TetR-like_transc_reg"/>
</dbReference>
<organism evidence="6 7">
    <name type="scientific">Streptomyces mashuensis</name>
    <dbReference type="NCBI Taxonomy" id="33904"/>
    <lineage>
        <taxon>Bacteria</taxon>
        <taxon>Bacillati</taxon>
        <taxon>Actinomycetota</taxon>
        <taxon>Actinomycetes</taxon>
        <taxon>Kitasatosporales</taxon>
        <taxon>Streptomycetaceae</taxon>
        <taxon>Streptomyces</taxon>
    </lineage>
</organism>
<feature type="domain" description="HTH tetR-type" evidence="5">
    <location>
        <begin position="2"/>
        <end position="62"/>
    </location>
</feature>
<reference evidence="6" key="2">
    <citation type="submission" date="2020-09" db="EMBL/GenBank/DDBJ databases">
        <authorList>
            <person name="Sun Q."/>
            <person name="Ohkuma M."/>
        </authorList>
    </citation>
    <scope>NUCLEOTIDE SEQUENCE</scope>
    <source>
        <strain evidence="6">JCM 4059</strain>
    </source>
</reference>
<protein>
    <submittedName>
        <fullName evidence="6">TetR family transcriptional regulator</fullName>
    </submittedName>
</protein>
<dbReference type="PRINTS" id="PR00455">
    <property type="entry name" value="HTHTETR"/>
</dbReference>
<evidence type="ECO:0000256" key="3">
    <source>
        <dbReference type="ARBA" id="ARBA00023163"/>
    </source>
</evidence>
<dbReference type="PANTHER" id="PTHR30055">
    <property type="entry name" value="HTH-TYPE TRANSCRIPTIONAL REGULATOR RUTR"/>
    <property type="match status" value="1"/>
</dbReference>
<dbReference type="PROSITE" id="PS50977">
    <property type="entry name" value="HTH_TETR_2"/>
    <property type="match status" value="1"/>
</dbReference>
<accession>A0A919AYM7</accession>
<evidence type="ECO:0000313" key="6">
    <source>
        <dbReference type="EMBL" id="GHF32423.1"/>
    </source>
</evidence>
<dbReference type="GO" id="GO:0000976">
    <property type="term" value="F:transcription cis-regulatory region binding"/>
    <property type="evidence" value="ECO:0007669"/>
    <property type="project" value="TreeGrafter"/>
</dbReference>